<gene>
    <name evidence="1" type="ORF">T4D_13117</name>
</gene>
<dbReference type="Proteomes" id="UP000054995">
    <property type="component" value="Unassembled WGS sequence"/>
</dbReference>
<accession>A0A0V1G105</accession>
<proteinExistence type="predicted"/>
<protein>
    <submittedName>
        <fullName evidence="1">Uncharacterized protein</fullName>
    </submittedName>
</protein>
<reference evidence="1 2" key="1">
    <citation type="submission" date="2015-01" db="EMBL/GenBank/DDBJ databases">
        <title>Evolution of Trichinella species and genotypes.</title>
        <authorList>
            <person name="Korhonen P.K."/>
            <person name="Edoardo P."/>
            <person name="Giuseppe L.R."/>
            <person name="Gasser R.B."/>
        </authorList>
    </citation>
    <scope>NUCLEOTIDE SEQUENCE [LARGE SCALE GENOMIC DNA]</scope>
    <source>
        <strain evidence="1">ISS470</strain>
    </source>
</reference>
<sequence>MDHGFLKCRRNCLKGLFMPRCWQNNGGIVNDPEQENWSKHKSISKLIRYVADSLGLSGPKERTRWNTKLVCRASFPAKVRIKFLLSDSPYKRQLDATIDEQLREGKSHLISRVITYMEVPGHRILRLQEKKKAGQLPT</sequence>
<dbReference type="AlphaFoldDB" id="A0A0V1G105"/>
<keyword evidence="2" id="KW-1185">Reference proteome</keyword>
<evidence type="ECO:0000313" key="2">
    <source>
        <dbReference type="Proteomes" id="UP000054995"/>
    </source>
</evidence>
<name>A0A0V1G105_TRIPS</name>
<organism evidence="1 2">
    <name type="scientific">Trichinella pseudospiralis</name>
    <name type="common">Parasitic roundworm</name>
    <dbReference type="NCBI Taxonomy" id="6337"/>
    <lineage>
        <taxon>Eukaryota</taxon>
        <taxon>Metazoa</taxon>
        <taxon>Ecdysozoa</taxon>
        <taxon>Nematoda</taxon>
        <taxon>Enoplea</taxon>
        <taxon>Dorylaimia</taxon>
        <taxon>Trichinellida</taxon>
        <taxon>Trichinellidae</taxon>
        <taxon>Trichinella</taxon>
    </lineage>
</organism>
<comment type="caution">
    <text evidence="1">The sequence shown here is derived from an EMBL/GenBank/DDBJ whole genome shotgun (WGS) entry which is preliminary data.</text>
</comment>
<dbReference type="EMBL" id="JYDT01000010">
    <property type="protein sequence ID" value="KRY91901.1"/>
    <property type="molecule type" value="Genomic_DNA"/>
</dbReference>
<evidence type="ECO:0000313" key="1">
    <source>
        <dbReference type="EMBL" id="KRY91901.1"/>
    </source>
</evidence>